<evidence type="ECO:0000256" key="1">
    <source>
        <dbReference type="SAM" id="MobiDB-lite"/>
    </source>
</evidence>
<evidence type="ECO:0000313" key="2">
    <source>
        <dbReference type="EMBL" id="RSL43878.1"/>
    </source>
</evidence>
<name>A0A428NSU0_9HYPO</name>
<sequence>MTSPVARGTTPSPLHVSELMAMSDDQLTQFMKEHRDSTGIYNLPVDGWEKLSKDERERLASRLKAKERVISLNIETTSQPLDLDDLDARLRQVPPNGDPTASRPQPQSPGQSRHPSPATNHRAHRKEVETIYYNQLIEDGGRPLYPIELIDEVLEKPEEHRELIQPLQRHPELNQPFDIFLEQGERWKDFRKWQKDNRGLEDENDTYEAYVKVATFWTNRLKLDWARAEFEEKLKKNPFCLEREWGHQQKDRNRQRLRCRERGCNGSADYFEAVKRRLASHGITRPFELKEDPTQQDQLTTWIEYLGYEYWWLDGHAEDMERLGPKHDEAWKKLVDTKIVGPHDTIEDVRSMRGSLQRENDVQQAHTELRMAKAEAQRVFNLTQESPERFLIPEKQRVEMLNKVAQDVERAERRYKRVKVRNDKVSAFVGSTHEYHHADIKWTCHRLYVQWVLGQLPLVEAEMVEAEAEKSRASRNKGKKRMLSPQDSNAGPSQKRRKLDQGSLPPTIGNSSITVETTAQAPEKPKSSRLIKATSKRSRRSADASSLPPGGLRRSARIAARQPSIQPEPRQLRPRLTKKAAEKSTKRSKPRTSAKGKNFSRVEKKGPTAKKTSKASGR</sequence>
<dbReference type="STRING" id="1325734.A0A428NSU0"/>
<feature type="compositionally biased region" description="Basic residues" evidence="1">
    <location>
        <begin position="473"/>
        <end position="482"/>
    </location>
</feature>
<gene>
    <name evidence="2" type="ORF">CEP54_014913</name>
</gene>
<reference evidence="2 3" key="1">
    <citation type="submission" date="2017-06" db="EMBL/GenBank/DDBJ databases">
        <title>Comparative genomic analysis of Ambrosia Fusariam Clade fungi.</title>
        <authorList>
            <person name="Stajich J.E."/>
            <person name="Carrillo J."/>
            <person name="Kijimoto T."/>
            <person name="Eskalen A."/>
            <person name="O'Donnell K."/>
            <person name="Kasson M."/>
        </authorList>
    </citation>
    <scope>NUCLEOTIDE SEQUENCE [LARGE SCALE GENOMIC DNA]</scope>
    <source>
        <strain evidence="2 3">NRRL62584</strain>
    </source>
</reference>
<keyword evidence="3" id="KW-1185">Reference proteome</keyword>
<feature type="region of interest" description="Disordered" evidence="1">
    <location>
        <begin position="83"/>
        <end position="125"/>
    </location>
</feature>
<dbReference type="EMBL" id="NKCI01000309">
    <property type="protein sequence ID" value="RSL43878.1"/>
    <property type="molecule type" value="Genomic_DNA"/>
</dbReference>
<dbReference type="AlphaFoldDB" id="A0A428NSU0"/>
<proteinExistence type="predicted"/>
<comment type="caution">
    <text evidence="2">The sequence shown here is derived from an EMBL/GenBank/DDBJ whole genome shotgun (WGS) entry which is preliminary data.</text>
</comment>
<evidence type="ECO:0000313" key="3">
    <source>
        <dbReference type="Proteomes" id="UP000288168"/>
    </source>
</evidence>
<protein>
    <submittedName>
        <fullName evidence="2">Uncharacterized protein</fullName>
    </submittedName>
</protein>
<accession>A0A428NSU0</accession>
<dbReference type="OrthoDB" id="5419928at2759"/>
<organism evidence="2 3">
    <name type="scientific">Fusarium duplospermum</name>
    <dbReference type="NCBI Taxonomy" id="1325734"/>
    <lineage>
        <taxon>Eukaryota</taxon>
        <taxon>Fungi</taxon>
        <taxon>Dikarya</taxon>
        <taxon>Ascomycota</taxon>
        <taxon>Pezizomycotina</taxon>
        <taxon>Sordariomycetes</taxon>
        <taxon>Hypocreomycetidae</taxon>
        <taxon>Hypocreales</taxon>
        <taxon>Nectriaceae</taxon>
        <taxon>Fusarium</taxon>
        <taxon>Fusarium solani species complex</taxon>
    </lineage>
</organism>
<feature type="compositionally biased region" description="Basic residues" evidence="1">
    <location>
        <begin position="607"/>
        <end position="618"/>
    </location>
</feature>
<dbReference type="Proteomes" id="UP000288168">
    <property type="component" value="Unassembled WGS sequence"/>
</dbReference>
<feature type="compositionally biased region" description="Polar residues" evidence="1">
    <location>
        <begin position="102"/>
        <end position="119"/>
    </location>
</feature>
<feature type="region of interest" description="Disordered" evidence="1">
    <location>
        <begin position="470"/>
        <end position="618"/>
    </location>
</feature>
<feature type="compositionally biased region" description="Polar residues" evidence="1">
    <location>
        <begin position="508"/>
        <end position="520"/>
    </location>
</feature>